<evidence type="ECO:0000256" key="2">
    <source>
        <dbReference type="ARBA" id="ARBA00022786"/>
    </source>
</evidence>
<name>A0A7J6LUI5_PEROL</name>
<dbReference type="InterPro" id="IPR023313">
    <property type="entry name" value="UBQ-conjugating_AS"/>
</dbReference>
<dbReference type="OrthoDB" id="19692at2759"/>
<dbReference type="InterPro" id="IPR001214">
    <property type="entry name" value="SET_dom"/>
</dbReference>
<evidence type="ECO:0008006" key="9">
    <source>
        <dbReference type="Google" id="ProtNLM"/>
    </source>
</evidence>
<dbReference type="SUPFAM" id="SSF82199">
    <property type="entry name" value="SET domain"/>
    <property type="match status" value="1"/>
</dbReference>
<evidence type="ECO:0000259" key="6">
    <source>
        <dbReference type="PROSITE" id="PS50280"/>
    </source>
</evidence>
<dbReference type="PROSITE" id="PS00183">
    <property type="entry name" value="UBC_1"/>
    <property type="match status" value="1"/>
</dbReference>
<dbReference type="InterPro" id="IPR000608">
    <property type="entry name" value="UBC"/>
</dbReference>
<accession>A0A7J6LUI5</accession>
<dbReference type="CDD" id="cd23795">
    <property type="entry name" value="UBCc_UBE2G1"/>
    <property type="match status" value="1"/>
</dbReference>
<dbReference type="InterPro" id="IPR046341">
    <property type="entry name" value="SET_dom_sf"/>
</dbReference>
<dbReference type="Pfam" id="PF00179">
    <property type="entry name" value="UQ_con"/>
    <property type="match status" value="1"/>
</dbReference>
<evidence type="ECO:0000256" key="1">
    <source>
        <dbReference type="ARBA" id="ARBA00022679"/>
    </source>
</evidence>
<evidence type="ECO:0000256" key="4">
    <source>
        <dbReference type="SAM" id="MobiDB-lite"/>
    </source>
</evidence>
<dbReference type="EMBL" id="JABAHT010000163">
    <property type="protein sequence ID" value="KAF4662640.1"/>
    <property type="molecule type" value="Genomic_DNA"/>
</dbReference>
<dbReference type="SMART" id="SM00212">
    <property type="entry name" value="UBCc"/>
    <property type="match status" value="1"/>
</dbReference>
<dbReference type="SUPFAM" id="SSF54495">
    <property type="entry name" value="UBC-like"/>
    <property type="match status" value="1"/>
</dbReference>
<evidence type="ECO:0000313" key="7">
    <source>
        <dbReference type="EMBL" id="KAF4662640.1"/>
    </source>
</evidence>
<gene>
    <name evidence="7" type="ORF">FOZ61_002305</name>
</gene>
<dbReference type="AlphaFoldDB" id="A0A7J6LUI5"/>
<dbReference type="Gene3D" id="2.170.270.10">
    <property type="entry name" value="SET domain"/>
    <property type="match status" value="1"/>
</dbReference>
<proteinExistence type="predicted"/>
<protein>
    <recommendedName>
        <fullName evidence="9">Ubiquitin-conjugating enzyme E2 G1</fullName>
    </recommendedName>
</protein>
<dbReference type="GO" id="GO:0016740">
    <property type="term" value="F:transferase activity"/>
    <property type="evidence" value="ECO:0007669"/>
    <property type="project" value="UniProtKB-KW"/>
</dbReference>
<dbReference type="PROSITE" id="PS50280">
    <property type="entry name" value="SET"/>
    <property type="match status" value="1"/>
</dbReference>
<keyword evidence="2" id="KW-0833">Ubl conjugation pathway</keyword>
<dbReference type="InterPro" id="IPR050113">
    <property type="entry name" value="Ub_conjugating_enzyme"/>
</dbReference>
<evidence type="ECO:0000313" key="8">
    <source>
        <dbReference type="Proteomes" id="UP000570595"/>
    </source>
</evidence>
<reference evidence="7 8" key="1">
    <citation type="submission" date="2020-04" db="EMBL/GenBank/DDBJ databases">
        <title>Perkinsus olseni comparative genomics.</title>
        <authorList>
            <person name="Bogema D.R."/>
        </authorList>
    </citation>
    <scope>NUCLEOTIDE SEQUENCE [LARGE SCALE GENOMIC DNA]</scope>
    <source>
        <strain evidence="7">ATCC PRA-179</strain>
    </source>
</reference>
<feature type="region of interest" description="Disordered" evidence="4">
    <location>
        <begin position="724"/>
        <end position="746"/>
    </location>
</feature>
<organism evidence="7 8">
    <name type="scientific">Perkinsus olseni</name>
    <name type="common">Perkinsus atlanticus</name>
    <dbReference type="NCBI Taxonomy" id="32597"/>
    <lineage>
        <taxon>Eukaryota</taxon>
        <taxon>Sar</taxon>
        <taxon>Alveolata</taxon>
        <taxon>Perkinsozoa</taxon>
        <taxon>Perkinsea</taxon>
        <taxon>Perkinsida</taxon>
        <taxon>Perkinsidae</taxon>
        <taxon>Perkinsus</taxon>
    </lineage>
</organism>
<evidence type="ECO:0000259" key="5">
    <source>
        <dbReference type="PROSITE" id="PS50127"/>
    </source>
</evidence>
<dbReference type="PROSITE" id="PS50127">
    <property type="entry name" value="UBC_2"/>
    <property type="match status" value="1"/>
</dbReference>
<dbReference type="InterPro" id="IPR016135">
    <property type="entry name" value="UBQ-conjugating_enzyme/RWD"/>
</dbReference>
<sequence>MSVARELLKKQLIELTRDDSCGFSVGLEDDSDFFKWRVCFEGPPDSLYEGGLFSAILQFPEDFPNNPPAMRFETPMWHPNVYPDGRVCISILHPPGTDQFNELESADERWRPILSVESILVSVISMLASPNLDSPANVDAAVEFKKDYPAYKKKVRRLVIELRRILRSSMLYTAYSSPQKSYDDAPSSGVSGEGGDGGSILVITLGASSKWYQIRNEQHPGQLLMAVSQEDLDEWIEVCEEKCDRIVLLMSVRGQQNRPGLGDRLLGEWERLKDRVRRAGGDAKDLETVDLELLEFLRESIHGLHELPASDYRRLCLESQECFDRLIARGWSTSSVSRMYSCGMELSSVMLSFIKGQLRQDLAEGKNDGLGKGAARSLQKRSTRGKDVTYFSPTTEKIDFTGIDNVDESERYSWDLVLDAEWVGNEGRFANHADDPNASFILKSSRDACPDNPMAEHDSLPVQCMSLVATKPIRRKQEILVHYGPTYWDNVMNSEPSLTEERRMKISRTSWQEGFSYYDGVLLDGGFVTAEGGCHTSALREALLFGEFRTVPSSRPCPLKPGPEKGISVVRCEENHPAYPGYKLVATKDFRKGDFICVYGGVIRRNNAVENKVLEGRYQMDIIKRWSGAFGFQLDENLEYFEVQFDLPVFSPRADNRKVLKGGPPSDLSKIKKINILDRPASRLLCDRLQQPEWWDVIIDLLEDADNKSPKMLSKSVRNRLAHKHGDLPPAYPREVVDIDLDSDDD</sequence>
<feature type="domain" description="UBC core" evidence="5">
    <location>
        <begin position="3"/>
        <end position="164"/>
    </location>
</feature>
<dbReference type="Pfam" id="PF00856">
    <property type="entry name" value="SET"/>
    <property type="match status" value="1"/>
</dbReference>
<keyword evidence="1" id="KW-0808">Transferase</keyword>
<dbReference type="Proteomes" id="UP000570595">
    <property type="component" value="Unassembled WGS sequence"/>
</dbReference>
<dbReference type="PANTHER" id="PTHR24067">
    <property type="entry name" value="UBIQUITIN-CONJUGATING ENZYME E2"/>
    <property type="match status" value="1"/>
</dbReference>
<dbReference type="Gene3D" id="3.10.110.10">
    <property type="entry name" value="Ubiquitin Conjugating Enzyme"/>
    <property type="match status" value="1"/>
</dbReference>
<dbReference type="FunFam" id="3.10.110.10:FF:000051">
    <property type="entry name" value="ubiquitin-conjugating enzyme E2 R2-like"/>
    <property type="match status" value="1"/>
</dbReference>
<feature type="active site" description="Glycyl thioester intermediate" evidence="3">
    <location>
        <position position="88"/>
    </location>
</feature>
<feature type="domain" description="SET" evidence="6">
    <location>
        <begin position="292"/>
        <end position="484"/>
    </location>
</feature>
<evidence type="ECO:0000256" key="3">
    <source>
        <dbReference type="PROSITE-ProRule" id="PRU10133"/>
    </source>
</evidence>
<comment type="caution">
    <text evidence="7">The sequence shown here is derived from an EMBL/GenBank/DDBJ whole genome shotgun (WGS) entry which is preliminary data.</text>
</comment>